<dbReference type="PIRSF" id="PIRSF002811">
    <property type="entry name" value="DnaG"/>
    <property type="match status" value="1"/>
</dbReference>
<dbReference type="AlphaFoldDB" id="A0A928DMQ9"/>
<evidence type="ECO:0000256" key="14">
    <source>
        <dbReference type="PIRSR" id="PIRSR002811-1"/>
    </source>
</evidence>
<organism evidence="16 17">
    <name type="scientific">Candidatus Avelusimicrobium gallicola</name>
    <dbReference type="NCBI Taxonomy" id="2562704"/>
    <lineage>
        <taxon>Bacteria</taxon>
        <taxon>Pseudomonadati</taxon>
        <taxon>Elusimicrobiota</taxon>
        <taxon>Elusimicrobia</taxon>
        <taxon>Elusimicrobiales</taxon>
        <taxon>Elusimicrobiaceae</taxon>
        <taxon>Candidatus Avelusimicrobium</taxon>
    </lineage>
</organism>
<dbReference type="InterPro" id="IPR034151">
    <property type="entry name" value="TOPRIM_DnaG_bac"/>
</dbReference>
<keyword evidence="4 12" id="KW-0548">Nucleotidyltransferase</keyword>
<dbReference type="SMART" id="SM00493">
    <property type="entry name" value="TOPRIM"/>
    <property type="match status" value="1"/>
</dbReference>
<evidence type="ECO:0000256" key="6">
    <source>
        <dbReference type="ARBA" id="ARBA00022723"/>
    </source>
</evidence>
<dbReference type="Gene3D" id="3.90.980.10">
    <property type="entry name" value="DNA primase, catalytic core, N-terminal domain"/>
    <property type="match status" value="1"/>
</dbReference>
<evidence type="ECO:0000256" key="9">
    <source>
        <dbReference type="ARBA" id="ARBA00022842"/>
    </source>
</evidence>
<keyword evidence="6 12" id="KW-0479">Metal-binding</keyword>
<keyword evidence="5 12" id="KW-0235">DNA replication</keyword>
<dbReference type="GO" id="GO:0008270">
    <property type="term" value="F:zinc ion binding"/>
    <property type="evidence" value="ECO:0007669"/>
    <property type="project" value="UniProtKB-UniRule"/>
</dbReference>
<evidence type="ECO:0000256" key="8">
    <source>
        <dbReference type="ARBA" id="ARBA00022833"/>
    </source>
</evidence>
<evidence type="ECO:0000256" key="1">
    <source>
        <dbReference type="ARBA" id="ARBA00022478"/>
    </source>
</evidence>
<dbReference type="InterPro" id="IPR037068">
    <property type="entry name" value="DNA_primase_core_N_sf"/>
</dbReference>
<keyword evidence="10 12" id="KW-0238">DNA-binding</keyword>
<dbReference type="NCBIfam" id="TIGR01391">
    <property type="entry name" value="dnaG"/>
    <property type="match status" value="1"/>
</dbReference>
<name>A0A928DMQ9_9BACT</name>
<proteinExistence type="inferred from homology"/>
<comment type="cofactor">
    <cofactor evidence="12 13 14">
        <name>Zn(2+)</name>
        <dbReference type="ChEBI" id="CHEBI:29105"/>
    </cofactor>
    <text evidence="12 13 14">Binds 1 zinc ion per monomer.</text>
</comment>
<evidence type="ECO:0000256" key="10">
    <source>
        <dbReference type="ARBA" id="ARBA00023125"/>
    </source>
</evidence>
<evidence type="ECO:0000256" key="5">
    <source>
        <dbReference type="ARBA" id="ARBA00022705"/>
    </source>
</evidence>
<keyword evidence="8 12" id="KW-0862">Zinc</keyword>
<dbReference type="InterPro" id="IPR050219">
    <property type="entry name" value="DnaG_primase"/>
</dbReference>
<evidence type="ECO:0000256" key="3">
    <source>
        <dbReference type="ARBA" id="ARBA00022679"/>
    </source>
</evidence>
<keyword evidence="7 12" id="KW-0863">Zinc-finger</keyword>
<comment type="function">
    <text evidence="12 13">RNA polymerase that catalyzes the synthesis of short RNA molecules used as primers for DNA polymerase during DNA replication.</text>
</comment>
<dbReference type="InterPro" id="IPR006295">
    <property type="entry name" value="DNA_primase_DnaG"/>
</dbReference>
<dbReference type="Pfam" id="PF08275">
    <property type="entry name" value="DNAG_N"/>
    <property type="match status" value="1"/>
</dbReference>
<gene>
    <name evidence="12 16" type="primary">dnaG</name>
    <name evidence="16" type="ORF">E7027_00350</name>
</gene>
<dbReference type="Proteomes" id="UP000725649">
    <property type="component" value="Unassembled WGS sequence"/>
</dbReference>
<keyword evidence="2 12" id="KW-0639">Primosome</keyword>
<dbReference type="Pfam" id="PF13155">
    <property type="entry name" value="Toprim_2"/>
    <property type="match status" value="1"/>
</dbReference>
<dbReference type="SUPFAM" id="SSF56731">
    <property type="entry name" value="DNA primase core"/>
    <property type="match status" value="1"/>
</dbReference>
<comment type="caution">
    <text evidence="16">The sequence shown here is derived from an EMBL/GenBank/DDBJ whole genome shotgun (WGS) entry which is preliminary data.</text>
</comment>
<dbReference type="PANTHER" id="PTHR30313:SF2">
    <property type="entry name" value="DNA PRIMASE"/>
    <property type="match status" value="1"/>
</dbReference>
<evidence type="ECO:0000259" key="15">
    <source>
        <dbReference type="PROSITE" id="PS50880"/>
    </source>
</evidence>
<dbReference type="GO" id="GO:0000428">
    <property type="term" value="C:DNA-directed RNA polymerase complex"/>
    <property type="evidence" value="ECO:0007669"/>
    <property type="project" value="UniProtKB-KW"/>
</dbReference>
<dbReference type="InterPro" id="IPR006171">
    <property type="entry name" value="TOPRIM_dom"/>
</dbReference>
<evidence type="ECO:0000256" key="7">
    <source>
        <dbReference type="ARBA" id="ARBA00022771"/>
    </source>
</evidence>
<keyword evidence="1 12" id="KW-0240">DNA-directed RNA polymerase</keyword>
<dbReference type="CDD" id="cd03364">
    <property type="entry name" value="TOPRIM_DnaG_primases"/>
    <property type="match status" value="1"/>
</dbReference>
<dbReference type="GO" id="GO:0003899">
    <property type="term" value="F:DNA-directed RNA polymerase activity"/>
    <property type="evidence" value="ECO:0007669"/>
    <property type="project" value="UniProtKB-UniRule"/>
</dbReference>
<reference evidence="16" key="1">
    <citation type="submission" date="2019-04" db="EMBL/GenBank/DDBJ databases">
        <title>Evolution of Biomass-Degrading Anaerobic Consortia Revealed by Metagenomics.</title>
        <authorList>
            <person name="Peng X."/>
        </authorList>
    </citation>
    <scope>NUCLEOTIDE SEQUENCE</scope>
    <source>
        <strain evidence="16">SIG66</strain>
    </source>
</reference>
<protein>
    <recommendedName>
        <fullName evidence="12 13">DNA primase</fullName>
        <ecNumber evidence="12">2.7.7.101</ecNumber>
    </recommendedName>
</protein>
<feature type="zinc finger region" description="CHC2-type" evidence="12 14">
    <location>
        <begin position="52"/>
        <end position="76"/>
    </location>
</feature>
<dbReference type="InterPro" id="IPR002694">
    <property type="entry name" value="Znf_CHC2"/>
</dbReference>
<evidence type="ECO:0000313" key="16">
    <source>
        <dbReference type="EMBL" id="MBE6420592.1"/>
    </source>
</evidence>
<evidence type="ECO:0000313" key="17">
    <source>
        <dbReference type="Proteomes" id="UP000725649"/>
    </source>
</evidence>
<evidence type="ECO:0000256" key="4">
    <source>
        <dbReference type="ARBA" id="ARBA00022695"/>
    </source>
</evidence>
<dbReference type="SUPFAM" id="SSF57783">
    <property type="entry name" value="Zinc beta-ribbon"/>
    <property type="match status" value="1"/>
</dbReference>
<keyword evidence="3 12" id="KW-0808">Transferase</keyword>
<dbReference type="Gene3D" id="3.40.1360.10">
    <property type="match status" value="1"/>
</dbReference>
<dbReference type="PROSITE" id="PS50880">
    <property type="entry name" value="TOPRIM"/>
    <property type="match status" value="1"/>
</dbReference>
<evidence type="ECO:0000256" key="12">
    <source>
        <dbReference type="HAMAP-Rule" id="MF_00974"/>
    </source>
</evidence>
<dbReference type="PANTHER" id="PTHR30313">
    <property type="entry name" value="DNA PRIMASE"/>
    <property type="match status" value="1"/>
</dbReference>
<comment type="subunit">
    <text evidence="12">Monomer. Interacts with DnaB.</text>
</comment>
<sequence>MAFFAFNPSAFRRDGVNNNIIEAIKDRIDIVEFIRQYVPSLKRAGKTYKACCPFHKEKTPSFTCSSEKGLFYCFGCQEGGDIFGFLMKMEGLSFNEALEKLADMAGVEYKPVKPMTGEEHRRANLRHLLDFAKSFYHKELMSAGGEFARAYAKGRNLTKETCQKFELGFAKNDATNIARAAKAAGYSEADLKDAGLCVGTQFGPRDYYRNRFMFPIINQRGDTVGFGGRILGEGEPKYLNSPETVLFTKSHVLYGLNFAGPAIRKAGRAVLLEGYMDVIACHQAGVEYTVAPLGTSLTEEHARLLKRYTDNVTVLFDPDAAGIKAALRGALILIERGLFVQVASLPEGLDPDEYIAKYGKDAFEKILDQGQDLIAFHTALQLEMYEKPLQAQDKTRIISELAETIAKQPDEIVRREWAKYVAEHIGVDEQLVLERLRKPVTPFVRRPQAAPVNSPPATPAEEELTAWLMRSPEYAALCAGLTARDFSSPLAWRTFEAVLTCAQEDPEAQTLPERAVLKAPECKNEIFKLALLQTPADFDPQRDIAAGTAKLAQAGMQKRLDEIKHQMKKLGAGNVPPEIFKEYMQLQTKLKK</sequence>
<dbReference type="GO" id="GO:0005737">
    <property type="term" value="C:cytoplasm"/>
    <property type="evidence" value="ECO:0007669"/>
    <property type="project" value="TreeGrafter"/>
</dbReference>
<dbReference type="GO" id="GO:1990077">
    <property type="term" value="C:primosome complex"/>
    <property type="evidence" value="ECO:0007669"/>
    <property type="project" value="UniProtKB-KW"/>
</dbReference>
<keyword evidence="11 12" id="KW-0804">Transcription</keyword>
<dbReference type="Pfam" id="PF01807">
    <property type="entry name" value="Zn_ribbon_DnaG"/>
    <property type="match status" value="1"/>
</dbReference>
<dbReference type="FunFam" id="3.90.580.10:FF:000001">
    <property type="entry name" value="DNA primase"/>
    <property type="match status" value="1"/>
</dbReference>
<feature type="domain" description="Toprim" evidence="15">
    <location>
        <begin position="267"/>
        <end position="350"/>
    </location>
</feature>
<comment type="domain">
    <text evidence="12">Contains an N-terminal zinc-binding domain, a central core domain that contains the primase activity, and a C-terminal DnaB-binding domain.</text>
</comment>
<dbReference type="Gene3D" id="3.90.580.10">
    <property type="entry name" value="Zinc finger, CHC2-type domain"/>
    <property type="match status" value="1"/>
</dbReference>
<dbReference type="InterPro" id="IPR036977">
    <property type="entry name" value="DNA_primase_Znf_CHC2"/>
</dbReference>
<evidence type="ECO:0000256" key="2">
    <source>
        <dbReference type="ARBA" id="ARBA00022515"/>
    </source>
</evidence>
<comment type="catalytic activity">
    <reaction evidence="12">
        <text>ssDNA + n NTP = ssDNA/pppN(pN)n-1 hybrid + (n-1) diphosphate.</text>
        <dbReference type="EC" id="2.7.7.101"/>
    </reaction>
</comment>
<comment type="similarity">
    <text evidence="12 13">Belongs to the DnaG primase family.</text>
</comment>
<dbReference type="InterPro" id="IPR013264">
    <property type="entry name" value="DNAG_N"/>
</dbReference>
<dbReference type="EC" id="2.7.7.101" evidence="12"/>
<dbReference type="EMBL" id="SUVG01000001">
    <property type="protein sequence ID" value="MBE6420592.1"/>
    <property type="molecule type" value="Genomic_DNA"/>
</dbReference>
<dbReference type="GO" id="GO:0003677">
    <property type="term" value="F:DNA binding"/>
    <property type="evidence" value="ECO:0007669"/>
    <property type="project" value="UniProtKB-KW"/>
</dbReference>
<evidence type="ECO:0000256" key="13">
    <source>
        <dbReference type="PIRNR" id="PIRNR002811"/>
    </source>
</evidence>
<evidence type="ECO:0000256" key="11">
    <source>
        <dbReference type="ARBA" id="ARBA00023163"/>
    </source>
</evidence>
<dbReference type="InterPro" id="IPR030846">
    <property type="entry name" value="DnaG_bac"/>
</dbReference>
<dbReference type="GO" id="GO:0006269">
    <property type="term" value="P:DNA replication, synthesis of primer"/>
    <property type="evidence" value="ECO:0007669"/>
    <property type="project" value="UniProtKB-UniRule"/>
</dbReference>
<dbReference type="FunFam" id="3.40.1360.10:FF:000002">
    <property type="entry name" value="DNA primase"/>
    <property type="match status" value="1"/>
</dbReference>
<keyword evidence="9" id="KW-0460">Magnesium</keyword>
<dbReference type="HAMAP" id="MF_00974">
    <property type="entry name" value="DNA_primase_DnaG"/>
    <property type="match status" value="1"/>
</dbReference>
<dbReference type="SMART" id="SM00400">
    <property type="entry name" value="ZnF_CHCC"/>
    <property type="match status" value="1"/>
</dbReference>
<accession>A0A928DMQ9</accession>